<feature type="domain" description="Reverse transcriptase" evidence="1">
    <location>
        <begin position="1"/>
        <end position="121"/>
    </location>
</feature>
<reference evidence="2" key="1">
    <citation type="submission" date="2020-06" db="EMBL/GenBank/DDBJ databases">
        <authorList>
            <person name="Li T."/>
            <person name="Hu X."/>
            <person name="Zhang T."/>
            <person name="Song X."/>
            <person name="Zhang H."/>
            <person name="Dai N."/>
            <person name="Sheng W."/>
            <person name="Hou X."/>
            <person name="Wei L."/>
        </authorList>
    </citation>
    <scope>NUCLEOTIDE SEQUENCE</scope>
    <source>
        <strain evidence="2">K16</strain>
        <tissue evidence="2">Leaf</tissue>
    </source>
</reference>
<name>A0AAE2BYR5_9LAMI</name>
<dbReference type="AlphaFoldDB" id="A0AAE2BYR5"/>
<protein>
    <submittedName>
        <fullName evidence="2">LINE-1 retrotransposable element O protein</fullName>
    </submittedName>
</protein>
<keyword evidence="3" id="KW-1185">Reference proteome</keyword>
<evidence type="ECO:0000313" key="3">
    <source>
        <dbReference type="Proteomes" id="UP001289374"/>
    </source>
</evidence>
<dbReference type="InterPro" id="IPR000477">
    <property type="entry name" value="RT_dom"/>
</dbReference>
<evidence type="ECO:0000259" key="1">
    <source>
        <dbReference type="PROSITE" id="PS50878"/>
    </source>
</evidence>
<dbReference type="Pfam" id="PF00078">
    <property type="entry name" value="RVT_1"/>
    <property type="match status" value="1"/>
</dbReference>
<dbReference type="SUPFAM" id="SSF56672">
    <property type="entry name" value="DNA/RNA polymerases"/>
    <property type="match status" value="1"/>
</dbReference>
<dbReference type="InterPro" id="IPR043502">
    <property type="entry name" value="DNA/RNA_pol_sf"/>
</dbReference>
<reference evidence="2" key="2">
    <citation type="journal article" date="2024" name="Plant">
        <title>Genomic evolution and insights into agronomic trait innovations of Sesamum species.</title>
        <authorList>
            <person name="Miao H."/>
            <person name="Wang L."/>
            <person name="Qu L."/>
            <person name="Liu H."/>
            <person name="Sun Y."/>
            <person name="Le M."/>
            <person name="Wang Q."/>
            <person name="Wei S."/>
            <person name="Zheng Y."/>
            <person name="Lin W."/>
            <person name="Duan Y."/>
            <person name="Cao H."/>
            <person name="Xiong S."/>
            <person name="Wang X."/>
            <person name="Wei L."/>
            <person name="Li C."/>
            <person name="Ma Q."/>
            <person name="Ju M."/>
            <person name="Zhao R."/>
            <person name="Li G."/>
            <person name="Mu C."/>
            <person name="Tian Q."/>
            <person name="Mei H."/>
            <person name="Zhang T."/>
            <person name="Gao T."/>
            <person name="Zhang H."/>
        </authorList>
    </citation>
    <scope>NUCLEOTIDE SEQUENCE</scope>
    <source>
        <strain evidence="2">K16</strain>
    </source>
</reference>
<proteinExistence type="predicted"/>
<sequence length="121" mass="13704">MLEGESFGFIRPERGLHQGDPLSPYLISFCVEAFSCMVQKEEHEGSIQRVAVCHRAPRVSHLLFVDDTLLFYQAILEAMDCIKGILTKFERVSGLKINVQKSAVVFSKNMDQHFKEALVSD</sequence>
<comment type="caution">
    <text evidence="2">The sequence shown here is derived from an EMBL/GenBank/DDBJ whole genome shotgun (WGS) entry which is preliminary data.</text>
</comment>
<organism evidence="2 3">
    <name type="scientific">Sesamum angolense</name>
    <dbReference type="NCBI Taxonomy" id="2727404"/>
    <lineage>
        <taxon>Eukaryota</taxon>
        <taxon>Viridiplantae</taxon>
        <taxon>Streptophyta</taxon>
        <taxon>Embryophyta</taxon>
        <taxon>Tracheophyta</taxon>
        <taxon>Spermatophyta</taxon>
        <taxon>Magnoliopsida</taxon>
        <taxon>eudicotyledons</taxon>
        <taxon>Gunneridae</taxon>
        <taxon>Pentapetalae</taxon>
        <taxon>asterids</taxon>
        <taxon>lamiids</taxon>
        <taxon>Lamiales</taxon>
        <taxon>Pedaliaceae</taxon>
        <taxon>Sesamum</taxon>
    </lineage>
</organism>
<dbReference type="EMBL" id="JACGWL010000005">
    <property type="protein sequence ID" value="KAK4402395.1"/>
    <property type="molecule type" value="Genomic_DNA"/>
</dbReference>
<dbReference type="PROSITE" id="PS50878">
    <property type="entry name" value="RT_POL"/>
    <property type="match status" value="1"/>
</dbReference>
<accession>A0AAE2BYR5</accession>
<evidence type="ECO:0000313" key="2">
    <source>
        <dbReference type="EMBL" id="KAK4402395.1"/>
    </source>
</evidence>
<gene>
    <name evidence="2" type="ORF">Sango_0980200</name>
</gene>
<dbReference type="Proteomes" id="UP001289374">
    <property type="component" value="Unassembled WGS sequence"/>
</dbReference>